<keyword evidence="8 9" id="KW-0472">Membrane</keyword>
<keyword evidence="5" id="KW-0732">Signal</keyword>
<dbReference type="Gene3D" id="1.10.287.1260">
    <property type="match status" value="1"/>
</dbReference>
<feature type="domain" description="Mechanosensitive ion channel MscS" evidence="10">
    <location>
        <begin position="847"/>
        <end position="912"/>
    </location>
</feature>
<feature type="domain" description="Leucine-binding protein" evidence="11">
    <location>
        <begin position="54"/>
        <end position="419"/>
    </location>
</feature>
<dbReference type="PRINTS" id="PR00337">
    <property type="entry name" value="LEUILEVALBP"/>
</dbReference>
<dbReference type="InterPro" id="IPR028081">
    <property type="entry name" value="Leu-bd"/>
</dbReference>
<accession>A0ABU0WMR0</accession>
<dbReference type="SUPFAM" id="SSF53822">
    <property type="entry name" value="Periplasmic binding protein-like I"/>
    <property type="match status" value="1"/>
</dbReference>
<dbReference type="Pfam" id="PF13458">
    <property type="entry name" value="Peripla_BP_6"/>
    <property type="match status" value="1"/>
</dbReference>
<comment type="similarity">
    <text evidence="2">Belongs to the leucine-binding protein family.</text>
</comment>
<evidence type="ECO:0000313" key="12">
    <source>
        <dbReference type="EMBL" id="MDQ2105513.1"/>
    </source>
</evidence>
<proteinExistence type="inferred from homology"/>
<organism evidence="12 13">
    <name type="scientific">Azospirillum isscasi</name>
    <dbReference type="NCBI Taxonomy" id="3053926"/>
    <lineage>
        <taxon>Bacteria</taxon>
        <taxon>Pseudomonadati</taxon>
        <taxon>Pseudomonadota</taxon>
        <taxon>Alphaproteobacteria</taxon>
        <taxon>Rhodospirillales</taxon>
        <taxon>Azospirillaceae</taxon>
        <taxon>Azospirillum</taxon>
    </lineage>
</organism>
<evidence type="ECO:0000259" key="11">
    <source>
        <dbReference type="Pfam" id="PF13458"/>
    </source>
</evidence>
<dbReference type="RefSeq" id="WP_306710114.1">
    <property type="nucleotide sequence ID" value="NZ_JAUJFI010000148.1"/>
</dbReference>
<evidence type="ECO:0000256" key="3">
    <source>
        <dbReference type="ARBA" id="ARBA00022448"/>
    </source>
</evidence>
<dbReference type="InterPro" id="IPR010920">
    <property type="entry name" value="LSM_dom_sf"/>
</dbReference>
<dbReference type="InterPro" id="IPR028082">
    <property type="entry name" value="Peripla_BP_I"/>
</dbReference>
<dbReference type="EMBL" id="JAUJFI010000148">
    <property type="protein sequence ID" value="MDQ2105513.1"/>
    <property type="molecule type" value="Genomic_DNA"/>
</dbReference>
<dbReference type="SUPFAM" id="SSF50182">
    <property type="entry name" value="Sm-like ribonucleoproteins"/>
    <property type="match status" value="1"/>
</dbReference>
<keyword evidence="13" id="KW-1185">Reference proteome</keyword>
<evidence type="ECO:0000256" key="7">
    <source>
        <dbReference type="ARBA" id="ARBA00022989"/>
    </source>
</evidence>
<dbReference type="PANTHER" id="PTHR47151:SF2">
    <property type="entry name" value="AMINO ACID BINDING PROTEIN"/>
    <property type="match status" value="1"/>
</dbReference>
<evidence type="ECO:0000256" key="4">
    <source>
        <dbReference type="ARBA" id="ARBA00022692"/>
    </source>
</evidence>
<keyword evidence="7 9" id="KW-1133">Transmembrane helix</keyword>
<dbReference type="Proteomes" id="UP001227317">
    <property type="component" value="Unassembled WGS sequence"/>
</dbReference>
<comment type="caution">
    <text evidence="12">The sequence shown here is derived from an EMBL/GenBank/DDBJ whole genome shotgun (WGS) entry which is preliminary data.</text>
</comment>
<evidence type="ECO:0000313" key="13">
    <source>
        <dbReference type="Proteomes" id="UP001227317"/>
    </source>
</evidence>
<dbReference type="Pfam" id="PF00924">
    <property type="entry name" value="MS_channel_2nd"/>
    <property type="match status" value="1"/>
</dbReference>
<evidence type="ECO:0000256" key="9">
    <source>
        <dbReference type="SAM" id="Phobius"/>
    </source>
</evidence>
<keyword evidence="4 9" id="KW-0812">Transmembrane</keyword>
<keyword evidence="6" id="KW-0029">Amino-acid transport</keyword>
<reference evidence="12 13" key="1">
    <citation type="submission" date="2023-06" db="EMBL/GenBank/DDBJ databases">
        <title>Azospirillum isscasensis sp.nov, a bacterium isolated from rhizosphere soil of rice.</title>
        <authorList>
            <person name="Wang H."/>
        </authorList>
    </citation>
    <scope>NUCLEOTIDE SEQUENCE [LARGE SCALE GENOMIC DNA]</scope>
    <source>
        <strain evidence="12 13">C340-1</strain>
    </source>
</reference>
<dbReference type="Gene3D" id="3.40.50.2300">
    <property type="match status" value="2"/>
</dbReference>
<feature type="transmembrane region" description="Helical" evidence="9">
    <location>
        <begin position="24"/>
        <end position="46"/>
    </location>
</feature>
<evidence type="ECO:0000256" key="6">
    <source>
        <dbReference type="ARBA" id="ARBA00022970"/>
    </source>
</evidence>
<feature type="transmembrane region" description="Helical" evidence="9">
    <location>
        <begin position="694"/>
        <end position="714"/>
    </location>
</feature>
<dbReference type="InterPro" id="IPR006685">
    <property type="entry name" value="MscS_channel_2nd"/>
</dbReference>
<evidence type="ECO:0000256" key="8">
    <source>
        <dbReference type="ARBA" id="ARBA00023136"/>
    </source>
</evidence>
<comment type="subcellular location">
    <subcellularLocation>
        <location evidence="1">Membrane</location>
    </subcellularLocation>
</comment>
<name>A0ABU0WMR0_9PROT</name>
<sequence length="1034" mass="111714">MLSSLQPRSRPPLRWSHLTKKARFALILAAAMLVTVLVSLIVRAGFLGESEREPLTIAVVAPLSGPDAALGLAVRKGAALRADTINAAGGVGGRPVAVKPFDDEGDKGKSLEIARRIANDPSILAVIGHTPDATDSATAIYAQRQIPLIAPRPLVRPADAPPSPWLFSITLDRTHETRFLANYIRNVVGEPTVAIVREDSEQAAGQAGQFDAILQRFGTKLVGQWTFAPGRGGANALPALAQAVKEKMPTGAVVVIGSAVDSARVVVALRDAGVRNLIAGSSEMAASAFRTEIVAQTQANPKALTPEAYGHGLLVSSPVLFDTANERAQRFYGQYVKRFNAVPDWAAALGADGVDLIAGAIERTAAARALPAGGGKPDGEALRRAIAGHDRAETAFQGTVGTWTFDARGQATLPVMMATYNGLNPVAALTQLQPIREAGVSNFLEEVTKGRALYVNDRFMYKTDVIYTGVQLHEIRDLNPDANEATLNLTVWFRYRGAFNPADVVFTNAVKPVDLGKPYREERGEVTTYVAYRIEGRFALNVFDQRPPYGSHTVGVSFRHRTQNRNTVMFVTDVLGMSLVNTNDFVEKLKAMAAAETASAADPGLADRFRRALEGESESSTLLDQLRAKRVLAPSPGWRLARAWISQDVASVGSEGDPNYVGFGRPQPDFSRVDFGVVATPDAPAARDFIHRDFFVYIAIFSAVLAVFAAFMDRRDRGQFWKIQTLFMRILAWPLLLMSAGNIALDQAVATLPPSGIAMVVNGVAVLWWIVPAILVDRTLERFVWTPLEIRTQRKVPGIVRRFSTLIVFGFAGCGIIAFVLKQPITSLLAASGLVGMVIGLAIQANIANVFSGIILNIERPFQIGDSIQITDVVRGVVVDMTWRTVRVRNVAGFIVAMPNAKVSEATVVNFSAVERVSMKLEYYADARHDPGQMGGLLTNALQTADKVLPSATGGLPFVRYDGIRGVNGQWLCKYNLFFWVQDYDASFVVPELVWRSVYRTLAEAGIEPTPPDLMEAAGPAAAAANAQRKAIPA</sequence>
<evidence type="ECO:0000256" key="5">
    <source>
        <dbReference type="ARBA" id="ARBA00022729"/>
    </source>
</evidence>
<feature type="transmembrane region" description="Helical" evidence="9">
    <location>
        <begin position="803"/>
        <end position="821"/>
    </location>
</feature>
<evidence type="ECO:0000256" key="2">
    <source>
        <dbReference type="ARBA" id="ARBA00010062"/>
    </source>
</evidence>
<gene>
    <name evidence="12" type="ORF">QSG27_22630</name>
</gene>
<evidence type="ECO:0000259" key="10">
    <source>
        <dbReference type="Pfam" id="PF00924"/>
    </source>
</evidence>
<keyword evidence="3" id="KW-0813">Transport</keyword>
<feature type="transmembrane region" description="Helical" evidence="9">
    <location>
        <begin position="757"/>
        <end position="776"/>
    </location>
</feature>
<dbReference type="InterPro" id="IPR000709">
    <property type="entry name" value="Leu_Ile_Val-bd"/>
</dbReference>
<evidence type="ECO:0000256" key="1">
    <source>
        <dbReference type="ARBA" id="ARBA00004370"/>
    </source>
</evidence>
<feature type="transmembrane region" description="Helical" evidence="9">
    <location>
        <begin position="726"/>
        <end position="745"/>
    </location>
</feature>
<dbReference type="InterPro" id="IPR023408">
    <property type="entry name" value="MscS_beta-dom_sf"/>
</dbReference>
<dbReference type="PANTHER" id="PTHR47151">
    <property type="entry name" value="LEU/ILE/VAL-BINDING ABC TRANSPORTER SUBUNIT"/>
    <property type="match status" value="1"/>
</dbReference>
<protein>
    <submittedName>
        <fullName evidence="12">ABC transporter substrate-binding protein</fullName>
    </submittedName>
</protein>
<feature type="transmembrane region" description="Helical" evidence="9">
    <location>
        <begin position="827"/>
        <end position="851"/>
    </location>
</feature>
<dbReference type="Gene3D" id="2.30.30.60">
    <property type="match status" value="1"/>
</dbReference>